<evidence type="ECO:0000256" key="2">
    <source>
        <dbReference type="SAM" id="SignalP"/>
    </source>
</evidence>
<evidence type="ECO:0000256" key="1">
    <source>
        <dbReference type="SAM" id="Phobius"/>
    </source>
</evidence>
<dbReference type="AlphaFoldDB" id="A0A2G8KY96"/>
<dbReference type="EMBL" id="MRZV01000308">
    <property type="protein sequence ID" value="PIK52951.1"/>
    <property type="molecule type" value="Genomic_DNA"/>
</dbReference>
<feature type="transmembrane region" description="Helical" evidence="1">
    <location>
        <begin position="338"/>
        <end position="360"/>
    </location>
</feature>
<keyword evidence="2" id="KW-0732">Signal</keyword>
<reference evidence="3 4" key="1">
    <citation type="journal article" date="2017" name="PLoS Biol.">
        <title>The sea cucumber genome provides insights into morphological evolution and visceral regeneration.</title>
        <authorList>
            <person name="Zhang X."/>
            <person name="Sun L."/>
            <person name="Yuan J."/>
            <person name="Sun Y."/>
            <person name="Gao Y."/>
            <person name="Zhang L."/>
            <person name="Li S."/>
            <person name="Dai H."/>
            <person name="Hamel J.F."/>
            <person name="Liu C."/>
            <person name="Yu Y."/>
            <person name="Liu S."/>
            <person name="Lin W."/>
            <person name="Guo K."/>
            <person name="Jin S."/>
            <person name="Xu P."/>
            <person name="Storey K.B."/>
            <person name="Huan P."/>
            <person name="Zhang T."/>
            <person name="Zhou Y."/>
            <person name="Zhang J."/>
            <person name="Lin C."/>
            <person name="Li X."/>
            <person name="Xing L."/>
            <person name="Huo D."/>
            <person name="Sun M."/>
            <person name="Wang L."/>
            <person name="Mercier A."/>
            <person name="Li F."/>
            <person name="Yang H."/>
            <person name="Xiang J."/>
        </authorList>
    </citation>
    <scope>NUCLEOTIDE SEQUENCE [LARGE SCALE GENOMIC DNA]</scope>
    <source>
        <strain evidence="3">Shaxun</strain>
        <tissue evidence="3">Muscle</tissue>
    </source>
</reference>
<organism evidence="3 4">
    <name type="scientific">Stichopus japonicus</name>
    <name type="common">Sea cucumber</name>
    <dbReference type="NCBI Taxonomy" id="307972"/>
    <lineage>
        <taxon>Eukaryota</taxon>
        <taxon>Metazoa</taxon>
        <taxon>Echinodermata</taxon>
        <taxon>Eleutherozoa</taxon>
        <taxon>Echinozoa</taxon>
        <taxon>Holothuroidea</taxon>
        <taxon>Aspidochirotacea</taxon>
        <taxon>Aspidochirotida</taxon>
        <taxon>Stichopodidae</taxon>
        <taxon>Apostichopus</taxon>
    </lineage>
</organism>
<gene>
    <name evidence="3" type="ORF">BSL78_10154</name>
</gene>
<evidence type="ECO:0008006" key="5">
    <source>
        <dbReference type="Google" id="ProtNLM"/>
    </source>
</evidence>
<evidence type="ECO:0000313" key="4">
    <source>
        <dbReference type="Proteomes" id="UP000230750"/>
    </source>
</evidence>
<feature type="chain" id="PRO_5013607341" description="Ig-like domain-containing protein" evidence="2">
    <location>
        <begin position="22"/>
        <end position="426"/>
    </location>
</feature>
<proteinExistence type="predicted"/>
<keyword evidence="1" id="KW-1133">Transmembrane helix</keyword>
<comment type="caution">
    <text evidence="3">The sequence shown here is derived from an EMBL/GenBank/DDBJ whole genome shotgun (WGS) entry which is preliminary data.</text>
</comment>
<protein>
    <recommendedName>
        <fullName evidence="5">Ig-like domain-containing protein</fullName>
    </recommendedName>
</protein>
<evidence type="ECO:0000313" key="3">
    <source>
        <dbReference type="EMBL" id="PIK52951.1"/>
    </source>
</evidence>
<sequence>MEMNLAFKLSVIIALFVINSSQEEMKYGEFKEVEVYTATSFPFGSIVGLYCVQGTDKGIEVFNNDNTAIKIVKNSTLQQEFSNTYQFEVINATTALFKIKNLTTQINGSTFTCLNPKQLSAKILGFKPINDVNPLCSSSYPSRFIFEDSVQNDIKMSCSSEEGDPPVMMSTYIRDGDEIVTSSSTRTVSSHPHSSKTLSFSSYFNSSFNNSVFVCNVSQQLPAPYQSYQGSCSFGPILFLPLFSVTATPSSIDLSDIRNAVFRCSSNVSEVKLSWTKIPTHWKYDVKESDASIQLNVLDTGSGVYSVNIQCVGYYGDRVITTTAHLSYSPLSVLETNLAIYLTLVIITIVVVCVVVVFLLSRVYVTNIRKNKDLIQMDDASVDVLPGILPTENYVNINSSSFTYDSGGYLSPCEPLQDDEQYDIVK</sequence>
<feature type="signal peptide" evidence="2">
    <location>
        <begin position="1"/>
        <end position="21"/>
    </location>
</feature>
<keyword evidence="4" id="KW-1185">Reference proteome</keyword>
<keyword evidence="1" id="KW-0812">Transmembrane</keyword>
<dbReference type="Proteomes" id="UP000230750">
    <property type="component" value="Unassembled WGS sequence"/>
</dbReference>
<keyword evidence="1" id="KW-0472">Membrane</keyword>
<accession>A0A2G8KY96</accession>
<name>A0A2G8KY96_STIJA</name>